<dbReference type="SUPFAM" id="SSF53756">
    <property type="entry name" value="UDP-Glycosyltransferase/glycogen phosphorylase"/>
    <property type="match status" value="1"/>
</dbReference>
<accession>A0A2K8JSR9</accession>
<protein>
    <submittedName>
        <fullName evidence="2">Uncharacterized protein</fullName>
    </submittedName>
</protein>
<proteinExistence type="evidence at transcript level"/>
<organism evidence="2">
    <name type="scientific">Pristhesancus plagipennis</name>
    <name type="common">Common assassin bug</name>
    <dbReference type="NCBI Taxonomy" id="1955184"/>
    <lineage>
        <taxon>Eukaryota</taxon>
        <taxon>Metazoa</taxon>
        <taxon>Ecdysozoa</taxon>
        <taxon>Arthropoda</taxon>
        <taxon>Hexapoda</taxon>
        <taxon>Insecta</taxon>
        <taxon>Pterygota</taxon>
        <taxon>Neoptera</taxon>
        <taxon>Paraneoptera</taxon>
        <taxon>Hemiptera</taxon>
        <taxon>Heteroptera</taxon>
        <taxon>Panheteroptera</taxon>
        <taxon>Cimicomorpha</taxon>
        <taxon>Reduviidae</taxon>
        <taxon>Harpactorinae</taxon>
        <taxon>Harpactorini</taxon>
        <taxon>Pristhesancus</taxon>
    </lineage>
</organism>
<evidence type="ECO:0000256" key="1">
    <source>
        <dbReference type="SAM" id="SignalP"/>
    </source>
</evidence>
<dbReference type="AlphaFoldDB" id="A0A2K8JSR9"/>
<dbReference type="EMBL" id="KY031241">
    <property type="protein sequence ID" value="ATU82992.1"/>
    <property type="molecule type" value="mRNA"/>
</dbReference>
<evidence type="ECO:0000313" key="2">
    <source>
        <dbReference type="EMBL" id="ATU82992.1"/>
    </source>
</evidence>
<name>A0A2K8JSR9_PRIPG</name>
<feature type="signal peptide" evidence="1">
    <location>
        <begin position="1"/>
        <end position="19"/>
    </location>
</feature>
<reference evidence="2" key="1">
    <citation type="submission" date="2016-10" db="EMBL/GenBank/DDBJ databases">
        <title>The assassin bug Pristhesancus plagipennis produces two different types of venom.</title>
        <authorList>
            <person name="Walker A.A."/>
            <person name="Herzig V."/>
            <person name="Jin J."/>
            <person name="Fry B.G."/>
            <person name="King G.F."/>
        </authorList>
    </citation>
    <scope>NUCLEOTIDE SEQUENCE</scope>
    <source>
        <tissue evidence="2">Venom/labial glands</tissue>
    </source>
</reference>
<keyword evidence="1" id="KW-0732">Signal</keyword>
<dbReference type="Gene3D" id="3.40.50.2000">
    <property type="entry name" value="Glycogen Phosphorylase B"/>
    <property type="match status" value="1"/>
</dbReference>
<sequence length="77" mass="8822">MTVLQFLLMLAFALPTANAANILVMMPFPWYSHTNSFMPIFRGLAAKGHNVTMVSPFRQKKPIPNFNEIMFPNLHQE</sequence>
<feature type="chain" id="PRO_5014622789" evidence="1">
    <location>
        <begin position="20"/>
        <end position="77"/>
    </location>
</feature>